<dbReference type="Pfam" id="PF00772">
    <property type="entry name" value="DnaB"/>
    <property type="match status" value="1"/>
</dbReference>
<dbReference type="OrthoDB" id="9773982at2"/>
<dbReference type="GO" id="GO:0042802">
    <property type="term" value="F:identical protein binding"/>
    <property type="evidence" value="ECO:0007669"/>
    <property type="project" value="UniProtKB-ARBA"/>
</dbReference>
<evidence type="ECO:0000256" key="11">
    <source>
        <dbReference type="NCBIfam" id="TIGR00665"/>
    </source>
</evidence>
<comment type="caution">
    <text evidence="14">The sequence shown here is derived from an EMBL/GenBank/DDBJ whole genome shotgun (WGS) entry which is preliminary data.</text>
</comment>
<dbReference type="SUPFAM" id="SSF48024">
    <property type="entry name" value="N-terminal domain of DnaB helicase"/>
    <property type="match status" value="1"/>
</dbReference>
<dbReference type="InterPro" id="IPR007692">
    <property type="entry name" value="DNA_helicase_DnaB"/>
</dbReference>
<dbReference type="EMBL" id="MEHA01000015">
    <property type="protein sequence ID" value="ODR48999.1"/>
    <property type="molecule type" value="Genomic_DNA"/>
</dbReference>
<name>A0A1E3UER1_9FIRM</name>
<proteinExistence type="inferred from homology"/>
<organism evidence="14 16">
    <name type="scientific">Eisenbergiella tayi</name>
    <dbReference type="NCBI Taxonomy" id="1432052"/>
    <lineage>
        <taxon>Bacteria</taxon>
        <taxon>Bacillati</taxon>
        <taxon>Bacillota</taxon>
        <taxon>Clostridia</taxon>
        <taxon>Lachnospirales</taxon>
        <taxon>Lachnospiraceae</taxon>
        <taxon>Eisenbergiella</taxon>
    </lineage>
</organism>
<dbReference type="GO" id="GO:0005524">
    <property type="term" value="F:ATP binding"/>
    <property type="evidence" value="ECO:0007669"/>
    <property type="project" value="UniProtKB-UniRule"/>
</dbReference>
<dbReference type="Gene3D" id="3.40.50.300">
    <property type="entry name" value="P-loop containing nucleotide triphosphate hydrolases"/>
    <property type="match status" value="1"/>
</dbReference>
<dbReference type="PANTHER" id="PTHR30153">
    <property type="entry name" value="REPLICATIVE DNA HELICASE DNAB"/>
    <property type="match status" value="1"/>
</dbReference>
<evidence type="ECO:0000256" key="12">
    <source>
        <dbReference type="RuleBase" id="RU362085"/>
    </source>
</evidence>
<dbReference type="GO" id="GO:1990077">
    <property type="term" value="C:primosome complex"/>
    <property type="evidence" value="ECO:0007669"/>
    <property type="project" value="UniProtKB-UniRule"/>
</dbReference>
<dbReference type="RefSeq" id="WP_069151292.1">
    <property type="nucleotide sequence ID" value="NZ_BAABXS010000001.1"/>
</dbReference>
<dbReference type="InterPro" id="IPR007694">
    <property type="entry name" value="DNA_helicase_DnaB-like_C"/>
</dbReference>
<evidence type="ECO:0000256" key="4">
    <source>
        <dbReference type="ARBA" id="ARBA00022741"/>
    </source>
</evidence>
<dbReference type="GO" id="GO:0016787">
    <property type="term" value="F:hydrolase activity"/>
    <property type="evidence" value="ECO:0007669"/>
    <property type="project" value="UniProtKB-KW"/>
</dbReference>
<accession>A0A1E3UER1</accession>
<dbReference type="AlphaFoldDB" id="A0A1E3UER1"/>
<dbReference type="PROSITE" id="PS51199">
    <property type="entry name" value="SF4_HELICASE"/>
    <property type="match status" value="1"/>
</dbReference>
<evidence type="ECO:0000259" key="13">
    <source>
        <dbReference type="PROSITE" id="PS51199"/>
    </source>
</evidence>
<keyword evidence="2 12" id="KW-0639">Primosome</keyword>
<evidence type="ECO:0000313" key="14">
    <source>
        <dbReference type="EMBL" id="ODR48999.1"/>
    </source>
</evidence>
<reference evidence="15 17" key="1">
    <citation type="submission" date="2016-08" db="EMBL/GenBank/DDBJ databases">
        <title>Characterization of Isolates of Eisenbergiella tayi Derived from Blood Cultures, Using Whole Genome Sequencing.</title>
        <authorList>
            <person name="Bernier A.-M."/>
            <person name="Burdz T."/>
            <person name="Wiebe D."/>
            <person name="Bernard K."/>
        </authorList>
    </citation>
    <scope>NUCLEOTIDE SEQUENCE [LARGE SCALE GENOMIC DNA]</scope>
    <source>
        <strain evidence="15 17">NML120146</strain>
    </source>
</reference>
<dbReference type="PANTHER" id="PTHR30153:SF2">
    <property type="entry name" value="REPLICATIVE DNA HELICASE"/>
    <property type="match status" value="1"/>
</dbReference>
<dbReference type="GO" id="GO:0006269">
    <property type="term" value="P:DNA replication, synthesis of primer"/>
    <property type="evidence" value="ECO:0007669"/>
    <property type="project" value="UniProtKB-UniRule"/>
</dbReference>
<gene>
    <name evidence="14" type="ORF">BEI59_19530</name>
    <name evidence="15" type="ORF">BEI63_03885</name>
</gene>
<comment type="catalytic activity">
    <reaction evidence="10 12">
        <text>ATP + H2O = ADP + phosphate + H(+)</text>
        <dbReference type="Rhea" id="RHEA:13065"/>
        <dbReference type="ChEBI" id="CHEBI:15377"/>
        <dbReference type="ChEBI" id="CHEBI:15378"/>
        <dbReference type="ChEBI" id="CHEBI:30616"/>
        <dbReference type="ChEBI" id="CHEBI:43474"/>
        <dbReference type="ChEBI" id="CHEBI:456216"/>
        <dbReference type="EC" id="5.6.2.3"/>
    </reaction>
</comment>
<dbReference type="GO" id="GO:0043139">
    <property type="term" value="F:5'-3' DNA helicase activity"/>
    <property type="evidence" value="ECO:0007669"/>
    <property type="project" value="UniProtKB-EC"/>
</dbReference>
<dbReference type="InterPro" id="IPR016136">
    <property type="entry name" value="DNA_helicase_N/primase_C"/>
</dbReference>
<evidence type="ECO:0000256" key="9">
    <source>
        <dbReference type="ARBA" id="ARBA00023235"/>
    </source>
</evidence>
<dbReference type="FunFam" id="3.40.50.300:FF:000076">
    <property type="entry name" value="Replicative DNA helicase"/>
    <property type="match status" value="1"/>
</dbReference>
<protein>
    <recommendedName>
        <fullName evidence="11 12">Replicative DNA helicase</fullName>
        <ecNumber evidence="11 12">5.6.2.3</ecNumber>
    </recommendedName>
</protein>
<dbReference type="InterPro" id="IPR027417">
    <property type="entry name" value="P-loop_NTPase"/>
</dbReference>
<dbReference type="Pfam" id="PF03796">
    <property type="entry name" value="DnaB_C"/>
    <property type="match status" value="1"/>
</dbReference>
<dbReference type="GO" id="GO:0003677">
    <property type="term" value="F:DNA binding"/>
    <property type="evidence" value="ECO:0007669"/>
    <property type="project" value="UniProtKB-UniRule"/>
</dbReference>
<keyword evidence="3 12" id="KW-0235">DNA replication</keyword>
<dbReference type="Proteomes" id="UP000094271">
    <property type="component" value="Unassembled WGS sequence"/>
</dbReference>
<dbReference type="InterPro" id="IPR007693">
    <property type="entry name" value="DNA_helicase_DnaB-like_N"/>
</dbReference>
<dbReference type="EC" id="5.6.2.3" evidence="11 12"/>
<evidence type="ECO:0000313" key="16">
    <source>
        <dbReference type="Proteomes" id="UP000094271"/>
    </source>
</evidence>
<keyword evidence="4 12" id="KW-0547">Nucleotide-binding</keyword>
<dbReference type="SUPFAM" id="SSF52540">
    <property type="entry name" value="P-loop containing nucleoside triphosphate hydrolases"/>
    <property type="match status" value="1"/>
</dbReference>
<dbReference type="NCBIfam" id="TIGR00665">
    <property type="entry name" value="DnaB"/>
    <property type="match status" value="1"/>
</dbReference>
<dbReference type="Proteomes" id="UP000094869">
    <property type="component" value="Unassembled WGS sequence"/>
</dbReference>
<evidence type="ECO:0000256" key="6">
    <source>
        <dbReference type="ARBA" id="ARBA00022806"/>
    </source>
</evidence>
<feature type="domain" description="SF4 helicase" evidence="13">
    <location>
        <begin position="179"/>
        <end position="443"/>
    </location>
</feature>
<keyword evidence="8 12" id="KW-0238">DNA-binding</keyword>
<dbReference type="InterPro" id="IPR036185">
    <property type="entry name" value="DNA_heli_DnaB-like_N_sf"/>
</dbReference>
<dbReference type="NCBIfam" id="NF004384">
    <property type="entry name" value="PRK05748.1"/>
    <property type="match status" value="1"/>
</dbReference>
<evidence type="ECO:0000256" key="5">
    <source>
        <dbReference type="ARBA" id="ARBA00022801"/>
    </source>
</evidence>
<evidence type="ECO:0000313" key="17">
    <source>
        <dbReference type="Proteomes" id="UP000094869"/>
    </source>
</evidence>
<evidence type="ECO:0000256" key="7">
    <source>
        <dbReference type="ARBA" id="ARBA00022840"/>
    </source>
</evidence>
<reference evidence="14 16" key="2">
    <citation type="submission" date="2016-08" db="EMBL/GenBank/DDBJ databases">
        <authorList>
            <person name="Seilhamer J.J."/>
        </authorList>
    </citation>
    <scope>NUCLEOTIDE SEQUENCE [LARGE SCALE GENOMIC DNA]</scope>
    <source>
        <strain evidence="14 16">NML150140-1</strain>
    </source>
</reference>
<evidence type="ECO:0000256" key="3">
    <source>
        <dbReference type="ARBA" id="ARBA00022705"/>
    </source>
</evidence>
<comment type="similarity">
    <text evidence="1 12">Belongs to the helicase family. DnaB subfamily.</text>
</comment>
<comment type="function">
    <text evidence="12">The main replicative DNA helicase, it participates in initiation and elongation during chromosome replication. Travels ahead of the DNA replisome, separating dsDNA into templates for DNA synthesis. A processive ATP-dependent 5'-3' DNA helicase it has DNA-dependent ATPase activity.</text>
</comment>
<evidence type="ECO:0000256" key="1">
    <source>
        <dbReference type="ARBA" id="ARBA00008428"/>
    </source>
</evidence>
<keyword evidence="6 12" id="KW-0347">Helicase</keyword>
<keyword evidence="17" id="KW-1185">Reference proteome</keyword>
<keyword evidence="7 12" id="KW-0067">ATP-binding</keyword>
<dbReference type="CDD" id="cd00984">
    <property type="entry name" value="DnaB_C"/>
    <property type="match status" value="1"/>
</dbReference>
<evidence type="ECO:0000256" key="2">
    <source>
        <dbReference type="ARBA" id="ARBA00022515"/>
    </source>
</evidence>
<evidence type="ECO:0000313" key="15">
    <source>
        <dbReference type="EMBL" id="ODR60498.1"/>
    </source>
</evidence>
<sequence>MDEAILKRVLPHSLEAEQSVIGSMIMDREAIVVASELICGEDFYNKSYGVLFDSMVELNDQGQPVDLVTLQNRLKEKDVPPEISSLEFIRDLITAVPTSANIKYYTNIVAEKAMLRRLIRLMEEIANNCYAGKDSMEVIMEETEKKVFNLVQRRSTGDYVPIREVVMNAMDKIEKASHNSGGVTGIATGFIDLDYRTAGMQPSDLVLIAARPSMGKTAFVLNIAQYVAFHSGECVAIFSLEMSKEQLVNRLFAMESKVDSQHLRTGNLSDMEWEKLIESAGMIGQSKLIIDDTPGISIADMRSKCRKFKLEMDLKMIIIDYLQLMSGSGRGTDSRQQEISDISRSLKALARELQVPVLALSQLSRAVEQRPDHRPMLSDLRESGAIEQDADVVMFIYRDDYYNPDTEKKGIAEINIAKQRNGPIGTIDLVWLPEFTKFANLQK</sequence>
<keyword evidence="9" id="KW-0413">Isomerase</keyword>
<dbReference type="Gene3D" id="1.10.860.10">
    <property type="entry name" value="DNAb Helicase, Chain A"/>
    <property type="match status" value="1"/>
</dbReference>
<dbReference type="GO" id="GO:0005829">
    <property type="term" value="C:cytosol"/>
    <property type="evidence" value="ECO:0007669"/>
    <property type="project" value="TreeGrafter"/>
</dbReference>
<evidence type="ECO:0000256" key="10">
    <source>
        <dbReference type="ARBA" id="ARBA00048954"/>
    </source>
</evidence>
<evidence type="ECO:0000256" key="8">
    <source>
        <dbReference type="ARBA" id="ARBA00023125"/>
    </source>
</evidence>
<keyword evidence="5 12" id="KW-0378">Hydrolase</keyword>
<dbReference type="EMBL" id="MEHD01000011">
    <property type="protein sequence ID" value="ODR60498.1"/>
    <property type="molecule type" value="Genomic_DNA"/>
</dbReference>
<dbReference type="FunFam" id="1.10.860.10:FF:000001">
    <property type="entry name" value="Replicative DNA helicase"/>
    <property type="match status" value="1"/>
</dbReference>